<organism evidence="2 3">
    <name type="scientific">Nannochloropsis gaditana</name>
    <dbReference type="NCBI Taxonomy" id="72520"/>
    <lineage>
        <taxon>Eukaryota</taxon>
        <taxon>Sar</taxon>
        <taxon>Stramenopiles</taxon>
        <taxon>Ochrophyta</taxon>
        <taxon>Eustigmatophyceae</taxon>
        <taxon>Eustigmatales</taxon>
        <taxon>Monodopsidaceae</taxon>
        <taxon>Nannochloropsis</taxon>
    </lineage>
</organism>
<evidence type="ECO:0000256" key="1">
    <source>
        <dbReference type="SAM" id="MobiDB-lite"/>
    </source>
</evidence>
<sequence>MGSGMSRTGRECSVSSVQGRGTGHHISIKGGTSIEEIRDAHPAFGRQQCAVCSEIRNSHSVRGTEKYNWSRTIASLRRFVSIIGPAEKPSLSQSRNRHELWSD</sequence>
<name>W7T7Z6_9STRA</name>
<dbReference type="EMBL" id="AZIL01001819">
    <property type="protein sequence ID" value="EWM23130.1"/>
    <property type="molecule type" value="Genomic_DNA"/>
</dbReference>
<comment type="caution">
    <text evidence="2">The sequence shown here is derived from an EMBL/GenBank/DDBJ whole genome shotgun (WGS) entry which is preliminary data.</text>
</comment>
<dbReference type="Proteomes" id="UP000019335">
    <property type="component" value="Chromosome 18"/>
</dbReference>
<keyword evidence="3" id="KW-1185">Reference proteome</keyword>
<feature type="region of interest" description="Disordered" evidence="1">
    <location>
        <begin position="1"/>
        <end position="33"/>
    </location>
</feature>
<protein>
    <submittedName>
        <fullName evidence="2">Uncharacterized protein</fullName>
    </submittedName>
</protein>
<gene>
    <name evidence="2" type="ORF">Naga_100229g4</name>
</gene>
<accession>W7T7Z6</accession>
<proteinExistence type="predicted"/>
<evidence type="ECO:0000313" key="2">
    <source>
        <dbReference type="EMBL" id="EWM23130.1"/>
    </source>
</evidence>
<dbReference type="AlphaFoldDB" id="W7T7Z6"/>
<reference evidence="2 3" key="1">
    <citation type="journal article" date="2014" name="Mol. Plant">
        <title>Chromosome Scale Genome Assembly and Transcriptome Profiling of Nannochloropsis gaditana in Nitrogen Depletion.</title>
        <authorList>
            <person name="Corteggiani Carpinelli E."/>
            <person name="Telatin A."/>
            <person name="Vitulo N."/>
            <person name="Forcato C."/>
            <person name="D'Angelo M."/>
            <person name="Schiavon R."/>
            <person name="Vezzi A."/>
            <person name="Giacometti G.M."/>
            <person name="Morosinotto T."/>
            <person name="Valle G."/>
        </authorList>
    </citation>
    <scope>NUCLEOTIDE SEQUENCE [LARGE SCALE GENOMIC DNA]</scope>
    <source>
        <strain evidence="2 3">B-31</strain>
    </source>
</reference>
<evidence type="ECO:0000313" key="3">
    <source>
        <dbReference type="Proteomes" id="UP000019335"/>
    </source>
</evidence>